<keyword evidence="7" id="KW-1185">Reference proteome</keyword>
<evidence type="ECO:0000256" key="4">
    <source>
        <dbReference type="ARBA" id="ARBA00022746"/>
    </source>
</evidence>
<name>A0A8X8FQA9_9GAMM</name>
<comment type="pathway">
    <text evidence="1">Carotenoid biosynthesis; phytoene biosynthesis.</text>
</comment>
<dbReference type="Pfam" id="PF00494">
    <property type="entry name" value="SQS_PSY"/>
    <property type="match status" value="1"/>
</dbReference>
<dbReference type="InterPro" id="IPR019845">
    <property type="entry name" value="Squalene/phytoene_synthase_CS"/>
</dbReference>
<keyword evidence="4" id="KW-0125">Carotenoid biosynthesis</keyword>
<organism evidence="6 7">
    <name type="scientific">Stenotrophomonas lacuserhaii</name>
    <dbReference type="NCBI Taxonomy" id="2760084"/>
    <lineage>
        <taxon>Bacteria</taxon>
        <taxon>Pseudomonadati</taxon>
        <taxon>Pseudomonadota</taxon>
        <taxon>Gammaproteobacteria</taxon>
        <taxon>Lysobacterales</taxon>
        <taxon>Lysobacteraceae</taxon>
        <taxon>Stenotrophomonas</taxon>
    </lineage>
</organism>
<dbReference type="CDD" id="cd00683">
    <property type="entry name" value="Trans_IPPS_HH"/>
    <property type="match status" value="1"/>
</dbReference>
<proteinExistence type="inferred from homology"/>
<dbReference type="AlphaFoldDB" id="A0A8X8FQA9"/>
<comment type="cofactor">
    <cofactor evidence="5">
        <name>ATP</name>
        <dbReference type="ChEBI" id="CHEBI:30616"/>
    </cofactor>
</comment>
<evidence type="ECO:0000256" key="2">
    <source>
        <dbReference type="ARBA" id="ARBA00006251"/>
    </source>
</evidence>
<dbReference type="SFLD" id="SFLDG01212">
    <property type="entry name" value="Phytoene_synthase_like"/>
    <property type="match status" value="1"/>
</dbReference>
<comment type="similarity">
    <text evidence="2">Belongs to the phytoene/squalene synthase family.</text>
</comment>
<protein>
    <submittedName>
        <fullName evidence="6">Phytoene/squalene synthase family protein</fullName>
    </submittedName>
</protein>
<dbReference type="SFLD" id="SFLDS00005">
    <property type="entry name" value="Isoprenoid_Synthase_Type_I"/>
    <property type="match status" value="1"/>
</dbReference>
<evidence type="ECO:0000313" key="7">
    <source>
        <dbReference type="Proteomes" id="UP000636938"/>
    </source>
</evidence>
<dbReference type="EMBL" id="JACSQS010000001">
    <property type="protein sequence ID" value="MBD7952935.1"/>
    <property type="molecule type" value="Genomic_DNA"/>
</dbReference>
<dbReference type="Gene3D" id="1.10.600.10">
    <property type="entry name" value="Farnesyl Diphosphate Synthase"/>
    <property type="match status" value="1"/>
</dbReference>
<dbReference type="SUPFAM" id="SSF48576">
    <property type="entry name" value="Terpenoid synthases"/>
    <property type="match status" value="1"/>
</dbReference>
<dbReference type="SFLD" id="SFLDG01018">
    <property type="entry name" value="Squalene/Phytoene_Synthase_Lik"/>
    <property type="match status" value="1"/>
</dbReference>
<dbReference type="GO" id="GO:0016117">
    <property type="term" value="P:carotenoid biosynthetic process"/>
    <property type="evidence" value="ECO:0007669"/>
    <property type="project" value="UniProtKB-KW"/>
</dbReference>
<evidence type="ECO:0000256" key="5">
    <source>
        <dbReference type="ARBA" id="ARBA00053028"/>
    </source>
</evidence>
<keyword evidence="3" id="KW-0808">Transferase</keyword>
<dbReference type="FunFam" id="1.10.600.10:FF:000020">
    <property type="entry name" value="Phytoene synthase"/>
    <property type="match status" value="1"/>
</dbReference>
<dbReference type="InterPro" id="IPR002060">
    <property type="entry name" value="Squ/phyt_synthse"/>
</dbReference>
<accession>A0A8X8FQA9</accession>
<evidence type="ECO:0000256" key="3">
    <source>
        <dbReference type="ARBA" id="ARBA00022679"/>
    </source>
</evidence>
<dbReference type="InterPro" id="IPR033904">
    <property type="entry name" value="Trans_IPPS_HH"/>
</dbReference>
<evidence type="ECO:0000256" key="1">
    <source>
        <dbReference type="ARBA" id="ARBA00004684"/>
    </source>
</evidence>
<dbReference type="GO" id="GO:0004311">
    <property type="term" value="F:geranylgeranyl diphosphate synthase activity"/>
    <property type="evidence" value="ECO:0007669"/>
    <property type="project" value="InterPro"/>
</dbReference>
<dbReference type="RefSeq" id="WP_191768550.1">
    <property type="nucleotide sequence ID" value="NZ_JACSQS010000001.1"/>
</dbReference>
<dbReference type="PROSITE" id="PS01045">
    <property type="entry name" value="SQUALEN_PHYTOEN_SYN_2"/>
    <property type="match status" value="1"/>
</dbReference>
<dbReference type="GO" id="GO:0051996">
    <property type="term" value="F:squalene synthase [NAD(P)H] activity"/>
    <property type="evidence" value="ECO:0007669"/>
    <property type="project" value="InterPro"/>
</dbReference>
<gene>
    <name evidence="6" type="ORF">H9654_01850</name>
</gene>
<dbReference type="PANTHER" id="PTHR31480">
    <property type="entry name" value="BIFUNCTIONAL LYCOPENE CYCLASE/PHYTOENE SYNTHASE"/>
    <property type="match status" value="1"/>
</dbReference>
<dbReference type="PROSITE" id="PS01044">
    <property type="entry name" value="SQUALEN_PHYTOEN_SYN_1"/>
    <property type="match status" value="1"/>
</dbReference>
<dbReference type="Proteomes" id="UP000636938">
    <property type="component" value="Unassembled WGS sequence"/>
</dbReference>
<dbReference type="InterPro" id="IPR008949">
    <property type="entry name" value="Isoprenoid_synthase_dom_sf"/>
</dbReference>
<comment type="caution">
    <text evidence="6">The sequence shown here is derived from an EMBL/GenBank/DDBJ whole genome shotgun (WGS) entry which is preliminary data.</text>
</comment>
<dbReference type="InterPro" id="IPR044843">
    <property type="entry name" value="Trans_IPPS_bact-type"/>
</dbReference>
<evidence type="ECO:0000313" key="6">
    <source>
        <dbReference type="EMBL" id="MBD7952935.1"/>
    </source>
</evidence>
<reference evidence="6 7" key="1">
    <citation type="submission" date="2020-08" db="EMBL/GenBank/DDBJ databases">
        <title>A Genomic Blueprint of the Chicken Gut Microbiome.</title>
        <authorList>
            <person name="Gilroy R."/>
            <person name="Ravi A."/>
            <person name="Getino M."/>
            <person name="Pursley I."/>
            <person name="Horton D.L."/>
            <person name="Alikhan N.-F."/>
            <person name="Baker D."/>
            <person name="Gharbi K."/>
            <person name="Hall N."/>
            <person name="Watson M."/>
            <person name="Adriaenssens E.M."/>
            <person name="Foster-Nyarko E."/>
            <person name="Jarju S."/>
            <person name="Secka A."/>
            <person name="Antonio M."/>
            <person name="Oren A."/>
            <person name="Chaudhuri R."/>
            <person name="La Ragione R.M."/>
            <person name="Hildebrand F."/>
            <person name="Pallen M.J."/>
        </authorList>
    </citation>
    <scope>NUCLEOTIDE SEQUENCE [LARGE SCALE GENOMIC DNA]</scope>
    <source>
        <strain evidence="6 7">Sa5BUN4</strain>
    </source>
</reference>
<sequence>MTDALERQARVTISRGSKSFAVASRVFDARTRRGATLLYTWCRHCDDVVDGQVLGHRDVPASASDTGEALAELRRCTALAYQQPLLQDPPFAALQEVVRTFAIPARHAQAHLDGFAMDVAGREYRTFDDTLEYCYHVAGVVGIMMCHIMGPTEPAVLDRAADLGLAFQLSNIARDVVEDAQAGRCYLPVDWLEQAGLNPRNHADQAHRQALAGVVARLLESAETYYASALKGLPALPARSAWAVATAHGIYREIGLHVRALGPAAWDQRVSTSTSDKLRLLLRGAYQARASRGDGVAAAQGRPATLWQRPGRA</sequence>